<dbReference type="PANTHER" id="PTHR13078:SF56">
    <property type="entry name" value="PEROXISOMAL MULTIFUNCTIONAL ENZYME TYPE 2"/>
    <property type="match status" value="1"/>
</dbReference>
<dbReference type="InterPro" id="IPR002539">
    <property type="entry name" value="MaoC-like_dom"/>
</dbReference>
<evidence type="ECO:0000259" key="1">
    <source>
        <dbReference type="Pfam" id="PF01575"/>
    </source>
</evidence>
<comment type="caution">
    <text evidence="3">The sequence shown here is derived from an EMBL/GenBank/DDBJ whole genome shotgun (WGS) entry which is preliminary data.</text>
</comment>
<protein>
    <submittedName>
        <fullName evidence="3">MaoC family dehydratase N-terminal domain-containing protein</fullName>
    </submittedName>
</protein>
<dbReference type="PANTHER" id="PTHR13078">
    <property type="entry name" value="PEROXISOMAL MULTIFUNCTIONAL ENZYME TYPE 2-RELATED"/>
    <property type="match status" value="1"/>
</dbReference>
<proteinExistence type="predicted"/>
<sequence>MPTSTFQLFLSMMRNARSYEMNRSMIGYSVEHRFPPITRESIAEFARATCDDNPSYYSDQASVPPFFVGKLIIPLIKNMWAHTSLRLNLLKTVQISQSVTWLAPVRQGDELSVQVRIQDIFTTAGGEILELSGTAVVGSQVVLEGTIGFLVKSKTGTGNHKATENKPLTEACRLLLPTAEGQQLLYARASGDNNFIHTSPFLARMAGLPRTVMQGACALAMICGALTKHFVNNDISRVTSVAGQFGKPILPGETLSIIGYHSENDKTVPFSVLNDRGKHVFREGVFTIKRA</sequence>
<dbReference type="GO" id="GO:0006635">
    <property type="term" value="P:fatty acid beta-oxidation"/>
    <property type="evidence" value="ECO:0007669"/>
    <property type="project" value="TreeGrafter"/>
</dbReference>
<dbReference type="Pfam" id="PF01575">
    <property type="entry name" value="MaoC_dehydratas"/>
    <property type="match status" value="1"/>
</dbReference>
<dbReference type="SUPFAM" id="SSF54637">
    <property type="entry name" value="Thioesterase/thiol ester dehydrase-isomerase"/>
    <property type="match status" value="2"/>
</dbReference>
<dbReference type="InterPro" id="IPR029069">
    <property type="entry name" value="HotDog_dom_sf"/>
</dbReference>
<dbReference type="GO" id="GO:0044594">
    <property type="term" value="F:17-beta-hydroxysteroid dehydrogenase (NAD+) activity"/>
    <property type="evidence" value="ECO:0007669"/>
    <property type="project" value="TreeGrafter"/>
</dbReference>
<dbReference type="Proteomes" id="UP000807825">
    <property type="component" value="Unassembled WGS sequence"/>
</dbReference>
<feature type="domain" description="FAS1-like dehydratase" evidence="2">
    <location>
        <begin position="24"/>
        <end position="129"/>
    </location>
</feature>
<reference evidence="3" key="1">
    <citation type="submission" date="2020-07" db="EMBL/GenBank/DDBJ databases">
        <title>Huge and variable diversity of episymbiotic CPR bacteria and DPANN archaea in groundwater ecosystems.</title>
        <authorList>
            <person name="He C.Y."/>
            <person name="Keren R."/>
            <person name="Whittaker M."/>
            <person name="Farag I.F."/>
            <person name="Doudna J."/>
            <person name="Cate J.H.D."/>
            <person name="Banfield J.F."/>
        </authorList>
    </citation>
    <scope>NUCLEOTIDE SEQUENCE</scope>
    <source>
        <strain evidence="3">NC_groundwater_1664_Pr3_B-0.1um_52_9</strain>
    </source>
</reference>
<dbReference type="GO" id="GO:0004300">
    <property type="term" value="F:enoyl-CoA hydratase activity"/>
    <property type="evidence" value="ECO:0007669"/>
    <property type="project" value="TreeGrafter"/>
</dbReference>
<name>A0A9D6Z5C4_9BACT</name>
<dbReference type="InterPro" id="IPR039569">
    <property type="entry name" value="FAS1-like_DH_region"/>
</dbReference>
<gene>
    <name evidence="3" type="ORF">HY912_06005</name>
</gene>
<dbReference type="AlphaFoldDB" id="A0A9D6Z5C4"/>
<dbReference type="Gene3D" id="3.10.129.10">
    <property type="entry name" value="Hotdog Thioesterase"/>
    <property type="match status" value="1"/>
</dbReference>
<dbReference type="CDD" id="cd03441">
    <property type="entry name" value="R_hydratase_like"/>
    <property type="match status" value="1"/>
</dbReference>
<evidence type="ECO:0000313" key="3">
    <source>
        <dbReference type="EMBL" id="MBI5249031.1"/>
    </source>
</evidence>
<dbReference type="Pfam" id="PF13452">
    <property type="entry name" value="FAS1_DH_region"/>
    <property type="match status" value="1"/>
</dbReference>
<dbReference type="EMBL" id="JACRDE010000172">
    <property type="protein sequence ID" value="MBI5249031.1"/>
    <property type="molecule type" value="Genomic_DNA"/>
</dbReference>
<feature type="domain" description="MaoC-like" evidence="1">
    <location>
        <begin position="176"/>
        <end position="264"/>
    </location>
</feature>
<organism evidence="3 4">
    <name type="scientific">Desulfomonile tiedjei</name>
    <dbReference type="NCBI Taxonomy" id="2358"/>
    <lineage>
        <taxon>Bacteria</taxon>
        <taxon>Pseudomonadati</taxon>
        <taxon>Thermodesulfobacteriota</taxon>
        <taxon>Desulfomonilia</taxon>
        <taxon>Desulfomonilales</taxon>
        <taxon>Desulfomonilaceae</taxon>
        <taxon>Desulfomonile</taxon>
    </lineage>
</organism>
<evidence type="ECO:0000259" key="2">
    <source>
        <dbReference type="Pfam" id="PF13452"/>
    </source>
</evidence>
<evidence type="ECO:0000313" key="4">
    <source>
        <dbReference type="Proteomes" id="UP000807825"/>
    </source>
</evidence>
<dbReference type="GO" id="GO:0003857">
    <property type="term" value="F:(3S)-3-hydroxyacyl-CoA dehydrogenase (NAD+) activity"/>
    <property type="evidence" value="ECO:0007669"/>
    <property type="project" value="TreeGrafter"/>
</dbReference>
<accession>A0A9D6Z5C4</accession>